<protein>
    <submittedName>
        <fullName evidence="5">Uncharacterized protein</fullName>
    </submittedName>
</protein>
<dbReference type="InterPro" id="IPR000261">
    <property type="entry name" value="EH_dom"/>
</dbReference>
<evidence type="ECO:0000313" key="5">
    <source>
        <dbReference type="EMBL" id="KAF4610073.1"/>
    </source>
</evidence>
<dbReference type="Pfam" id="PF12763">
    <property type="entry name" value="EH"/>
    <property type="match status" value="2"/>
</dbReference>
<gene>
    <name evidence="5" type="ORF">D9613_010463</name>
</gene>
<comment type="caution">
    <text evidence="5">The sequence shown here is derived from an EMBL/GenBank/DDBJ whole genome shotgun (WGS) entry which is preliminary data.</text>
</comment>
<evidence type="ECO:0000259" key="4">
    <source>
        <dbReference type="PROSITE" id="PS50222"/>
    </source>
</evidence>
<dbReference type="PROSITE" id="PS50222">
    <property type="entry name" value="EF_HAND_2"/>
    <property type="match status" value="1"/>
</dbReference>
<evidence type="ECO:0000259" key="3">
    <source>
        <dbReference type="PROSITE" id="PS50031"/>
    </source>
</evidence>
<evidence type="ECO:0000313" key="6">
    <source>
        <dbReference type="Proteomes" id="UP000521872"/>
    </source>
</evidence>
<accession>A0A8H4QFK4</accession>
<feature type="domain" description="EF-hand" evidence="4">
    <location>
        <begin position="52"/>
        <end position="87"/>
    </location>
</feature>
<dbReference type="PROSITE" id="PS50031">
    <property type="entry name" value="EH"/>
    <property type="match status" value="1"/>
</dbReference>
<dbReference type="GO" id="GO:0005509">
    <property type="term" value="F:calcium ion binding"/>
    <property type="evidence" value="ECO:0007669"/>
    <property type="project" value="InterPro"/>
</dbReference>
<dbReference type="AlphaFoldDB" id="A0A8H4QFK4"/>
<reference evidence="5 6" key="1">
    <citation type="submission" date="2019-12" db="EMBL/GenBank/DDBJ databases">
        <authorList>
            <person name="Floudas D."/>
            <person name="Bentzer J."/>
            <person name="Ahren D."/>
            <person name="Johansson T."/>
            <person name="Persson P."/>
            <person name="Tunlid A."/>
        </authorList>
    </citation>
    <scope>NUCLEOTIDE SEQUENCE [LARGE SCALE GENOMIC DNA]</scope>
    <source>
        <strain evidence="5 6">CBS 102.39</strain>
    </source>
</reference>
<feature type="compositionally biased region" description="Polar residues" evidence="2">
    <location>
        <begin position="585"/>
        <end position="595"/>
    </location>
</feature>
<evidence type="ECO:0000256" key="2">
    <source>
        <dbReference type="SAM" id="MobiDB-lite"/>
    </source>
</evidence>
<dbReference type="PROSITE" id="PS00018">
    <property type="entry name" value="EF_HAND_1"/>
    <property type="match status" value="1"/>
</dbReference>
<dbReference type="SUPFAM" id="SSF47473">
    <property type="entry name" value="EF-hand"/>
    <property type="match status" value="2"/>
</dbReference>
<feature type="region of interest" description="Disordered" evidence="2">
    <location>
        <begin position="118"/>
        <end position="161"/>
    </location>
</feature>
<dbReference type="InterPro" id="IPR002048">
    <property type="entry name" value="EF_hand_dom"/>
</dbReference>
<keyword evidence="1" id="KW-0106">Calcium</keyword>
<feature type="region of interest" description="Disordered" evidence="2">
    <location>
        <begin position="357"/>
        <end position="383"/>
    </location>
</feature>
<evidence type="ECO:0000256" key="1">
    <source>
        <dbReference type="ARBA" id="ARBA00022837"/>
    </source>
</evidence>
<sequence>MSIPSFSSTLMNFVASQDEIELANKFLDLDKWTCSDTLSIDMAIGILKQNGLSYTQIREMWKVADRNATGILSRNEVTILIRLMGWVQAGKSVDRETPFLLDRQGPLPEIRGINYQEESQSNDPVFSEPHSARGEAGQTTGFEETLTTPRSLPGPSDSETEDSLLKTISSISFAEWTEFEDIFFRFKPKEGCLNKRDVMAIYLDALPGLSFGQLYQIMRLLRGSDPGMMDFKSFVIGFCIIKSLKTGRLINIPTSIPDEVFNMPFRPTRQRISELSVEAEQDILDLMQDIERQECISSEMSQKFRQKYQVLPFELYRFWNESRATFGNIINGYRLAMLARLVRERLLKRSQEIPSAGISNLPRNVDAPSPAQDSTVTPPPPQYRSRTYSTAAIAFNGVINEISKLTQHFDDTIKAKEREHRVIREAHAALEREHSLVKSRENDLQECLAGREIELKETKQLLSQAIPIASNTQSALDECRVAINASKEYIDELQSMVQLQSMAWDQKNQLSEHAELQQKLQETEADKCRLDIEVEDLRQILAAKDIQVLTLHDIVAELSKGATKPSNVRESGWPLPALSGLHPNGPQNKYRQEGNDTNLQAGTQASALASPSHSDTPIRDFLRKRPTSLLMVSDDNLQKHFSTNSRYLHTISEISIPDDTEEEEKLADSKLYEQFLRDMDLLKVDVEEKGCVSDDVLEIFELEYGFGAEDLAVFQKLASIKDGSPDMDDFKHAVSVIRDRLKDKGGPWMDSEGDQAILSGALSAASFSRVMSLTGDPSNEPTLALPPEKSGYMSAESEKARFRQMLDNKPVEDQSLLPSYSDTIAGPSGYLSAAYEEARHRQLPDSRPVQGTQDSAVFPESLWDRASCALRFHLPKPESNQLAFEKGGRVRTRAPKLGKLISKWLSASDATFRSCL</sequence>
<name>A0A8H4QFK4_9AGAR</name>
<proteinExistence type="predicted"/>
<dbReference type="InterPro" id="IPR018247">
    <property type="entry name" value="EF_Hand_1_Ca_BS"/>
</dbReference>
<feature type="compositionally biased region" description="Polar residues" evidence="2">
    <location>
        <begin position="137"/>
        <end position="150"/>
    </location>
</feature>
<keyword evidence="6" id="KW-1185">Reference proteome</keyword>
<feature type="region of interest" description="Disordered" evidence="2">
    <location>
        <begin position="561"/>
        <end position="595"/>
    </location>
</feature>
<dbReference type="Proteomes" id="UP000521872">
    <property type="component" value="Unassembled WGS sequence"/>
</dbReference>
<organism evidence="5 6">
    <name type="scientific">Agrocybe pediades</name>
    <dbReference type="NCBI Taxonomy" id="84607"/>
    <lineage>
        <taxon>Eukaryota</taxon>
        <taxon>Fungi</taxon>
        <taxon>Dikarya</taxon>
        <taxon>Basidiomycota</taxon>
        <taxon>Agaricomycotina</taxon>
        <taxon>Agaricomycetes</taxon>
        <taxon>Agaricomycetidae</taxon>
        <taxon>Agaricales</taxon>
        <taxon>Agaricineae</taxon>
        <taxon>Strophariaceae</taxon>
        <taxon>Agrocybe</taxon>
    </lineage>
</organism>
<dbReference type="EMBL" id="JAACJL010000059">
    <property type="protein sequence ID" value="KAF4610073.1"/>
    <property type="molecule type" value="Genomic_DNA"/>
</dbReference>
<dbReference type="SMART" id="SM00027">
    <property type="entry name" value="EH"/>
    <property type="match status" value="1"/>
</dbReference>
<feature type="domain" description="EH" evidence="3">
    <location>
        <begin position="18"/>
        <end position="101"/>
    </location>
</feature>
<dbReference type="InterPro" id="IPR011992">
    <property type="entry name" value="EF-hand-dom_pair"/>
</dbReference>
<dbReference type="Gene3D" id="1.10.238.10">
    <property type="entry name" value="EF-hand"/>
    <property type="match status" value="2"/>
</dbReference>